<gene>
    <name evidence="3" type="ORF">IAC58_00835</name>
</gene>
<keyword evidence="3" id="KW-0547">Nucleotide-binding</keyword>
<feature type="domain" description="DUF4143" evidence="2">
    <location>
        <begin position="192"/>
        <end position="341"/>
    </location>
</feature>
<dbReference type="AlphaFoldDB" id="A0A9D9DI05"/>
<dbReference type="Pfam" id="PF13173">
    <property type="entry name" value="AAA_14"/>
    <property type="match status" value="1"/>
</dbReference>
<organism evidence="3 4">
    <name type="scientific">Candidatus Onthovivens merdipullorum</name>
    <dbReference type="NCBI Taxonomy" id="2840889"/>
    <lineage>
        <taxon>Bacteria</taxon>
        <taxon>Bacillati</taxon>
        <taxon>Bacillota</taxon>
        <taxon>Bacilli</taxon>
        <taxon>Bacillales</taxon>
        <taxon>Candidatus Onthovivens</taxon>
    </lineage>
</organism>
<evidence type="ECO:0000259" key="1">
    <source>
        <dbReference type="Pfam" id="PF13173"/>
    </source>
</evidence>
<dbReference type="InterPro" id="IPR025420">
    <property type="entry name" value="DUF4143"/>
</dbReference>
<proteinExistence type="predicted"/>
<feature type="domain" description="AAA" evidence="1">
    <location>
        <begin position="20"/>
        <end position="144"/>
    </location>
</feature>
<keyword evidence="3" id="KW-0067">ATP-binding</keyword>
<dbReference type="EMBL" id="JADIMY010000014">
    <property type="protein sequence ID" value="MBO8427093.1"/>
    <property type="molecule type" value="Genomic_DNA"/>
</dbReference>
<reference evidence="3" key="1">
    <citation type="submission" date="2020-10" db="EMBL/GenBank/DDBJ databases">
        <authorList>
            <person name="Gilroy R."/>
        </authorList>
    </citation>
    <scope>NUCLEOTIDE SEQUENCE</scope>
    <source>
        <strain evidence="3">11159</strain>
    </source>
</reference>
<dbReference type="InterPro" id="IPR041682">
    <property type="entry name" value="AAA_14"/>
</dbReference>
<sequence length="393" mass="46191">MIIREKYLKQIRPFYDSDLVKIITGIRRCGKSVILKTIFDELNHITSNIIYLDFEDAADLKKANSSDLLLNYIEQNKKDEKCYIFLDEIQNVKDWAIAVRTLRLHNNSVFISGSNSKLLSKEFATELSGRYISFRIRPFVYKEIVKYSKQIGKTFNVTDYLIWGGFPKRFDMENGEATIRYLKDLEDTIVIKDLIKRYKIKKPDLFNKFVNFVLRNNSRIMSARSIHKYLAGQGIECSSNTILGYMHYLKEAYVIDEVPQYSTKVKRELNFNHKLYNSDVSFNSLKVDNNRYDFDHNLENIVYNELLYMGYDLKMFDNKGKEIDFIATKNGKTYLVQVAYSVVDEKAYKREFSAFSDLDNSNQKILITNDAIDYSTSTVRHIRLEDFLLMDEL</sequence>
<evidence type="ECO:0000313" key="4">
    <source>
        <dbReference type="Proteomes" id="UP000823613"/>
    </source>
</evidence>
<dbReference type="InterPro" id="IPR027417">
    <property type="entry name" value="P-loop_NTPase"/>
</dbReference>
<dbReference type="PANTHER" id="PTHR33295">
    <property type="entry name" value="ATPASE"/>
    <property type="match status" value="1"/>
</dbReference>
<dbReference type="SUPFAM" id="SSF52540">
    <property type="entry name" value="P-loop containing nucleoside triphosphate hydrolases"/>
    <property type="match status" value="1"/>
</dbReference>
<dbReference type="Gene3D" id="3.40.50.300">
    <property type="entry name" value="P-loop containing nucleotide triphosphate hydrolases"/>
    <property type="match status" value="1"/>
</dbReference>
<dbReference type="Proteomes" id="UP000823613">
    <property type="component" value="Unassembled WGS sequence"/>
</dbReference>
<comment type="caution">
    <text evidence="3">The sequence shown here is derived from an EMBL/GenBank/DDBJ whole genome shotgun (WGS) entry which is preliminary data.</text>
</comment>
<accession>A0A9D9DI05</accession>
<reference evidence="3" key="2">
    <citation type="journal article" date="2021" name="PeerJ">
        <title>Extensive microbial diversity within the chicken gut microbiome revealed by metagenomics and culture.</title>
        <authorList>
            <person name="Gilroy R."/>
            <person name="Ravi A."/>
            <person name="Getino M."/>
            <person name="Pursley I."/>
            <person name="Horton D.L."/>
            <person name="Alikhan N.F."/>
            <person name="Baker D."/>
            <person name="Gharbi K."/>
            <person name="Hall N."/>
            <person name="Watson M."/>
            <person name="Adriaenssens E.M."/>
            <person name="Foster-Nyarko E."/>
            <person name="Jarju S."/>
            <person name="Secka A."/>
            <person name="Antonio M."/>
            <person name="Oren A."/>
            <person name="Chaudhuri R.R."/>
            <person name="La Ragione R."/>
            <person name="Hildebrand F."/>
            <person name="Pallen M.J."/>
        </authorList>
    </citation>
    <scope>NUCLEOTIDE SEQUENCE</scope>
    <source>
        <strain evidence="3">11159</strain>
    </source>
</reference>
<dbReference type="PANTHER" id="PTHR33295:SF20">
    <property type="entry name" value="ATPASE"/>
    <property type="match status" value="1"/>
</dbReference>
<dbReference type="GO" id="GO:0005524">
    <property type="term" value="F:ATP binding"/>
    <property type="evidence" value="ECO:0007669"/>
    <property type="project" value="UniProtKB-KW"/>
</dbReference>
<name>A0A9D9DI05_9BACL</name>
<evidence type="ECO:0000259" key="2">
    <source>
        <dbReference type="Pfam" id="PF13635"/>
    </source>
</evidence>
<dbReference type="Pfam" id="PF13635">
    <property type="entry name" value="DUF4143"/>
    <property type="match status" value="1"/>
</dbReference>
<protein>
    <submittedName>
        <fullName evidence="3">ATP-binding protein</fullName>
    </submittedName>
</protein>
<evidence type="ECO:0000313" key="3">
    <source>
        <dbReference type="EMBL" id="MBO8427093.1"/>
    </source>
</evidence>